<dbReference type="Gene3D" id="3.90.1150.10">
    <property type="entry name" value="Aspartate Aminotransferase, domain 1"/>
    <property type="match status" value="1"/>
</dbReference>
<proteinExistence type="inferred from homology"/>
<dbReference type="InterPro" id="IPR000653">
    <property type="entry name" value="DegT/StrS_aminotransferase"/>
</dbReference>
<dbReference type="Proteomes" id="UP000009047">
    <property type="component" value="Chromosome"/>
</dbReference>
<reference evidence="6 7" key="1">
    <citation type="journal article" date="2010" name="Stand. Genomic Sci.">
        <title>Complete genome sequence of Desulfarculus baarsii type strain (2st14).</title>
        <authorList>
            <person name="Sun H."/>
            <person name="Spring S."/>
            <person name="Lapidus A."/>
            <person name="Davenport K."/>
            <person name="Del Rio T.G."/>
            <person name="Tice H."/>
            <person name="Nolan M."/>
            <person name="Copeland A."/>
            <person name="Cheng J.F."/>
            <person name="Lucas S."/>
            <person name="Tapia R."/>
            <person name="Goodwin L."/>
            <person name="Pitluck S."/>
            <person name="Ivanova N."/>
            <person name="Pagani I."/>
            <person name="Mavromatis K."/>
            <person name="Ovchinnikova G."/>
            <person name="Pati A."/>
            <person name="Chen A."/>
            <person name="Palaniappan K."/>
            <person name="Hauser L."/>
            <person name="Chang Y.J."/>
            <person name="Jeffries C.D."/>
            <person name="Detter J.C."/>
            <person name="Han C."/>
            <person name="Rohde M."/>
            <person name="Brambilla E."/>
            <person name="Goker M."/>
            <person name="Woyke T."/>
            <person name="Bristow J."/>
            <person name="Eisen J.A."/>
            <person name="Markowitz V."/>
            <person name="Hugenholtz P."/>
            <person name="Kyrpides N.C."/>
            <person name="Klenk H.P."/>
            <person name="Land M."/>
        </authorList>
    </citation>
    <scope>NUCLEOTIDE SEQUENCE [LARGE SCALE GENOMIC DNA]</scope>
    <source>
        <strain evidence="7">ATCC 33931 / DSM 2075 / LMG 7858 / VKM B-1802 / 2st14</strain>
    </source>
</reference>
<keyword evidence="7" id="KW-1185">Reference proteome</keyword>
<feature type="modified residue" description="N6-(pyridoxal phosphate)lysine" evidence="4">
    <location>
        <position position="200"/>
    </location>
</feature>
<gene>
    <name evidence="6" type="ordered locus">Deba_2172</name>
</gene>
<dbReference type="PANTHER" id="PTHR30244:SF9">
    <property type="entry name" value="PROTEIN RV3402C"/>
    <property type="match status" value="1"/>
</dbReference>
<dbReference type="GO" id="GO:0008483">
    <property type="term" value="F:transaminase activity"/>
    <property type="evidence" value="ECO:0007669"/>
    <property type="project" value="UniProtKB-KW"/>
</dbReference>
<dbReference type="InterPro" id="IPR015424">
    <property type="entry name" value="PyrdxlP-dep_Trfase"/>
</dbReference>
<dbReference type="Pfam" id="PF01041">
    <property type="entry name" value="DegT_DnrJ_EryC1"/>
    <property type="match status" value="1"/>
</dbReference>
<evidence type="ECO:0000313" key="7">
    <source>
        <dbReference type="Proteomes" id="UP000009047"/>
    </source>
</evidence>
<dbReference type="Gene3D" id="3.40.640.10">
    <property type="entry name" value="Type I PLP-dependent aspartate aminotransferase-like (Major domain)"/>
    <property type="match status" value="1"/>
</dbReference>
<dbReference type="InterPro" id="IPR015421">
    <property type="entry name" value="PyrdxlP-dep_Trfase_major"/>
</dbReference>
<evidence type="ECO:0000256" key="5">
    <source>
        <dbReference type="RuleBase" id="RU004508"/>
    </source>
</evidence>
<evidence type="ECO:0000313" key="6">
    <source>
        <dbReference type="EMBL" id="ADK85536.1"/>
    </source>
</evidence>
<keyword evidence="1 4" id="KW-0663">Pyridoxal phosphate</keyword>
<dbReference type="PIRSF" id="PIRSF000390">
    <property type="entry name" value="PLP_StrS"/>
    <property type="match status" value="1"/>
</dbReference>
<dbReference type="KEGG" id="dbr:Deba_2172"/>
<dbReference type="AlphaFoldDB" id="E1QIZ3"/>
<dbReference type="GO" id="GO:0030170">
    <property type="term" value="F:pyridoxal phosphate binding"/>
    <property type="evidence" value="ECO:0007669"/>
    <property type="project" value="TreeGrafter"/>
</dbReference>
<dbReference type="RefSeq" id="WP_013258977.1">
    <property type="nucleotide sequence ID" value="NC_014365.1"/>
</dbReference>
<dbReference type="GO" id="GO:0000271">
    <property type="term" value="P:polysaccharide biosynthetic process"/>
    <property type="evidence" value="ECO:0007669"/>
    <property type="project" value="TreeGrafter"/>
</dbReference>
<accession>E1QIZ3</accession>
<keyword evidence="6" id="KW-0032">Aminotransferase</keyword>
<evidence type="ECO:0000256" key="2">
    <source>
        <dbReference type="ARBA" id="ARBA00037999"/>
    </source>
</evidence>
<evidence type="ECO:0000256" key="4">
    <source>
        <dbReference type="PIRSR" id="PIRSR000390-2"/>
    </source>
</evidence>
<evidence type="ECO:0000256" key="1">
    <source>
        <dbReference type="ARBA" id="ARBA00022898"/>
    </source>
</evidence>
<dbReference type="EMBL" id="CP002085">
    <property type="protein sequence ID" value="ADK85536.1"/>
    <property type="molecule type" value="Genomic_DNA"/>
</dbReference>
<dbReference type="STRING" id="644282.Deba_2172"/>
<organism evidence="6 7">
    <name type="scientific">Desulfarculus baarsii (strain ATCC 33931 / DSM 2075 / LMG 7858 / VKM B-1802 / 2st14)</name>
    <dbReference type="NCBI Taxonomy" id="644282"/>
    <lineage>
        <taxon>Bacteria</taxon>
        <taxon>Pseudomonadati</taxon>
        <taxon>Thermodesulfobacteriota</taxon>
        <taxon>Desulfarculia</taxon>
        <taxon>Desulfarculales</taxon>
        <taxon>Desulfarculaceae</taxon>
        <taxon>Desulfarculus</taxon>
    </lineage>
</organism>
<dbReference type="eggNOG" id="COG0399">
    <property type="taxonomic scope" value="Bacteria"/>
</dbReference>
<dbReference type="CDD" id="cd00616">
    <property type="entry name" value="AHBA_syn"/>
    <property type="match status" value="1"/>
</dbReference>
<evidence type="ECO:0000256" key="3">
    <source>
        <dbReference type="PIRSR" id="PIRSR000390-1"/>
    </source>
</evidence>
<protein>
    <submittedName>
        <fullName evidence="6">DegT/DnrJ/EryC1/StrS aminotransferase</fullName>
    </submittedName>
</protein>
<dbReference type="InterPro" id="IPR015422">
    <property type="entry name" value="PyrdxlP-dep_Trfase_small"/>
</dbReference>
<dbReference type="PANTHER" id="PTHR30244">
    <property type="entry name" value="TRANSAMINASE"/>
    <property type="match status" value="1"/>
</dbReference>
<keyword evidence="6" id="KW-0808">Transferase</keyword>
<comment type="similarity">
    <text evidence="2 5">Belongs to the DegT/DnrJ/EryC1 family.</text>
</comment>
<feature type="active site" description="Proton acceptor" evidence="3">
    <location>
        <position position="200"/>
    </location>
</feature>
<dbReference type="HOGENOM" id="CLU_033332_1_1_7"/>
<sequence length="407" mass="44931">MKTRASDLAILGGQPTFAQPLHVGQLNLPDWPRFQQAFEELFRRRWFTNHGPLVRQLEQRLAEFLDVRHVVCMTNGTLALMVALQALDLRGRVIAPAFTFPATVQALTWAGLEPLFCDVDEKRHVITADLARPLIEDGVSAILGVHLWGRPCDPEALADLAQRHGLALLFDAAHAFGCAHNGRLIGGLGRVEIFSFHATKVLNAAEGGCATTDDDEMAARLRTVRNFHNQETFARVGARINAKMSEAQAAMALLSLEDYPRNAQANQRALDAYAHGLAGLPGLELLDPNLPQAHNRQFVVLDVDAQQAGLSRDELTAALEAENVLARRYFMPGIHRSPPYNRLYPHFVEGLPVTDRLSARLMQLPSGQAVAEHDIATVCALTRTILEHAPQVSRRLRAYQAKGCERP</sequence>
<name>E1QIZ3_DESB2</name>
<dbReference type="OrthoDB" id="9771070at2"/>
<dbReference type="SUPFAM" id="SSF53383">
    <property type="entry name" value="PLP-dependent transferases"/>
    <property type="match status" value="1"/>
</dbReference>